<feature type="domain" description="PDZ" evidence="7">
    <location>
        <begin position="106"/>
        <end position="174"/>
    </location>
</feature>
<dbReference type="SUPFAM" id="SSF50156">
    <property type="entry name" value="PDZ domain-like"/>
    <property type="match status" value="1"/>
</dbReference>
<dbReference type="GO" id="GO:0004252">
    <property type="term" value="F:serine-type endopeptidase activity"/>
    <property type="evidence" value="ECO:0007669"/>
    <property type="project" value="UniProtKB-EC"/>
</dbReference>
<dbReference type="InterPro" id="IPR029045">
    <property type="entry name" value="ClpP/crotonase-like_dom_sf"/>
</dbReference>
<dbReference type="Proteomes" id="UP000075374">
    <property type="component" value="Unassembled WGS sequence"/>
</dbReference>
<dbReference type="RefSeq" id="WP_061858790.1">
    <property type="nucleotide sequence ID" value="NZ_LTBB01000010.1"/>
</dbReference>
<dbReference type="CDD" id="cd06782">
    <property type="entry name" value="cpPDZ_CPP-like"/>
    <property type="match status" value="1"/>
</dbReference>
<proteinExistence type="inferred from homology"/>
<evidence type="ECO:0000259" key="7">
    <source>
        <dbReference type="PROSITE" id="PS50106"/>
    </source>
</evidence>
<dbReference type="SMART" id="SM00228">
    <property type="entry name" value="PDZ"/>
    <property type="match status" value="1"/>
</dbReference>
<dbReference type="PATRIC" id="fig|1121305.3.peg.1971"/>
<dbReference type="GO" id="GO:0030288">
    <property type="term" value="C:outer membrane-bounded periplasmic space"/>
    <property type="evidence" value="ECO:0007669"/>
    <property type="project" value="TreeGrafter"/>
</dbReference>
<evidence type="ECO:0000256" key="3">
    <source>
        <dbReference type="ARBA" id="ARBA00022801"/>
    </source>
</evidence>
<dbReference type="InterPro" id="IPR001478">
    <property type="entry name" value="PDZ"/>
</dbReference>
<dbReference type="PANTHER" id="PTHR32060:SF30">
    <property type="entry name" value="CARBOXY-TERMINAL PROCESSING PROTEASE CTPA"/>
    <property type="match status" value="1"/>
</dbReference>
<dbReference type="Pfam" id="PF13180">
    <property type="entry name" value="PDZ_2"/>
    <property type="match status" value="1"/>
</dbReference>
<dbReference type="InterPro" id="IPR005151">
    <property type="entry name" value="Tail-specific_protease"/>
</dbReference>
<keyword evidence="6" id="KW-0472">Membrane</keyword>
<dbReference type="STRING" id="1121305.CLCOL_19680"/>
<keyword evidence="6" id="KW-0812">Transmembrane</keyword>
<evidence type="ECO:0000256" key="6">
    <source>
        <dbReference type="SAM" id="Phobius"/>
    </source>
</evidence>
<dbReference type="PANTHER" id="PTHR32060">
    <property type="entry name" value="TAIL-SPECIFIC PROTEASE"/>
    <property type="match status" value="1"/>
</dbReference>
<comment type="caution">
    <text evidence="8">The sequence shown here is derived from an EMBL/GenBank/DDBJ whole genome shotgun (WGS) entry which is preliminary data.</text>
</comment>
<keyword evidence="3 5" id="KW-0378">Hydrolase</keyword>
<dbReference type="Pfam" id="PF22694">
    <property type="entry name" value="CtpB_N-like"/>
    <property type="match status" value="1"/>
</dbReference>
<dbReference type="AlphaFoldDB" id="A0A151ALH7"/>
<dbReference type="Gene3D" id="3.30.750.44">
    <property type="match status" value="1"/>
</dbReference>
<organism evidence="8 9">
    <name type="scientific">Clostridium colicanis DSM 13634</name>
    <dbReference type="NCBI Taxonomy" id="1121305"/>
    <lineage>
        <taxon>Bacteria</taxon>
        <taxon>Bacillati</taxon>
        <taxon>Bacillota</taxon>
        <taxon>Clostridia</taxon>
        <taxon>Eubacteriales</taxon>
        <taxon>Clostridiaceae</taxon>
        <taxon>Clostridium</taxon>
    </lineage>
</organism>
<evidence type="ECO:0000256" key="4">
    <source>
        <dbReference type="ARBA" id="ARBA00022825"/>
    </source>
</evidence>
<protein>
    <submittedName>
        <fullName evidence="8">Carboxy-terminal processing protease CtpA</fullName>
        <ecNumber evidence="8">3.4.21.102</ecNumber>
    </submittedName>
</protein>
<name>A0A151ALH7_9CLOT</name>
<evidence type="ECO:0000256" key="1">
    <source>
        <dbReference type="ARBA" id="ARBA00009179"/>
    </source>
</evidence>
<comment type="similarity">
    <text evidence="1 5">Belongs to the peptidase S41A family.</text>
</comment>
<keyword evidence="2 5" id="KW-0645">Protease</keyword>
<evidence type="ECO:0000256" key="5">
    <source>
        <dbReference type="RuleBase" id="RU004404"/>
    </source>
</evidence>
<sequence>MNDSNGKIKSRDSKIIWGLIGVLILILTNFATYIIGTTMPIKGTRRISEATYEDLVKFNKLFIVKENLYKFYDGKIDEEALVDGAIKGMTESLKDPYTVYMNTEEFKEFNTQTEGNYVGLGLQVGVKDDKVVVIAPFEDSPAKKAGILSGDVIEKVDGKEVNGKEYEKAVAMMRGEKDTYVTLTITREGKGTFDVKVKREEITLITVTGEMVDDNIGYVQITVFDEHTDEQFNKVTADLKKKGMKAMILDLRQNPGGWLTQAINITSKFVPKDKVIVSTEDKNGNKEEYKSKGGDLIGMPLVVLTDGGTASASEIFSGAIRDYNLGTLVGENTFGKGIVQSVLYEKKYGFGDGTALKVTTSKYYTPKGENIHHKGIKPNIEVKYPKELSEKPYDKKTDPQFIKALEVIKEKVK</sequence>
<dbReference type="EC" id="3.4.21.102" evidence="8"/>
<dbReference type="Gene3D" id="2.30.42.10">
    <property type="match status" value="1"/>
</dbReference>
<dbReference type="EMBL" id="LTBB01000010">
    <property type="protein sequence ID" value="KYH28476.1"/>
    <property type="molecule type" value="Genomic_DNA"/>
</dbReference>
<gene>
    <name evidence="8" type="primary">ctpA</name>
    <name evidence="8" type="ORF">CLCOL_19680</name>
</gene>
<dbReference type="InterPro" id="IPR004447">
    <property type="entry name" value="Peptidase_S41A"/>
</dbReference>
<dbReference type="Gene3D" id="3.90.226.10">
    <property type="entry name" value="2-enoyl-CoA Hydratase, Chain A, domain 1"/>
    <property type="match status" value="1"/>
</dbReference>
<dbReference type="InterPro" id="IPR036034">
    <property type="entry name" value="PDZ_sf"/>
</dbReference>
<evidence type="ECO:0000313" key="9">
    <source>
        <dbReference type="Proteomes" id="UP000075374"/>
    </source>
</evidence>
<keyword evidence="9" id="KW-1185">Reference proteome</keyword>
<dbReference type="PROSITE" id="PS50106">
    <property type="entry name" value="PDZ"/>
    <property type="match status" value="1"/>
</dbReference>
<feature type="transmembrane region" description="Helical" evidence="6">
    <location>
        <begin position="15"/>
        <end position="36"/>
    </location>
</feature>
<keyword evidence="6" id="KW-1133">Transmembrane helix</keyword>
<dbReference type="InterPro" id="IPR055210">
    <property type="entry name" value="CtpA/B_N"/>
</dbReference>
<dbReference type="NCBIfam" id="TIGR00225">
    <property type="entry name" value="prc"/>
    <property type="match status" value="1"/>
</dbReference>
<evidence type="ECO:0000256" key="2">
    <source>
        <dbReference type="ARBA" id="ARBA00022670"/>
    </source>
</evidence>
<dbReference type="SMART" id="SM00245">
    <property type="entry name" value="TSPc"/>
    <property type="match status" value="1"/>
</dbReference>
<reference evidence="8 9" key="1">
    <citation type="submission" date="2016-02" db="EMBL/GenBank/DDBJ databases">
        <title>Genome sequence of Clostridium colicanis DSM 13634.</title>
        <authorList>
            <person name="Poehlein A."/>
            <person name="Daniel R."/>
        </authorList>
    </citation>
    <scope>NUCLEOTIDE SEQUENCE [LARGE SCALE GENOMIC DNA]</scope>
    <source>
        <strain evidence="8 9">DSM 13634</strain>
    </source>
</reference>
<dbReference type="FunFam" id="2.30.42.10:FF:000063">
    <property type="entry name" value="Peptidase, S41 family"/>
    <property type="match status" value="1"/>
</dbReference>
<evidence type="ECO:0000313" key="8">
    <source>
        <dbReference type="EMBL" id="KYH28476.1"/>
    </source>
</evidence>
<accession>A0A151ALH7</accession>
<dbReference type="SUPFAM" id="SSF52096">
    <property type="entry name" value="ClpP/crotonase"/>
    <property type="match status" value="1"/>
</dbReference>
<dbReference type="GO" id="GO:0007165">
    <property type="term" value="P:signal transduction"/>
    <property type="evidence" value="ECO:0007669"/>
    <property type="project" value="TreeGrafter"/>
</dbReference>
<dbReference type="GO" id="GO:0006508">
    <property type="term" value="P:proteolysis"/>
    <property type="evidence" value="ECO:0007669"/>
    <property type="project" value="UniProtKB-KW"/>
</dbReference>
<dbReference type="Pfam" id="PF03572">
    <property type="entry name" value="Peptidase_S41"/>
    <property type="match status" value="1"/>
</dbReference>
<dbReference type="CDD" id="cd07560">
    <property type="entry name" value="Peptidase_S41_CPP"/>
    <property type="match status" value="1"/>
</dbReference>
<keyword evidence="4 5" id="KW-0720">Serine protease</keyword>